<sequence length="377" mass="42048">MMLLKILFIILKWTALIAVILAAILAAYVYFAPVFGGKPDAASQAKIAASPNFNGEIFLNQESTTIQSTDGKQPSMIDWLSSVLNPPEGKQPSQPLPSVTLDKSAVINNSFTWFGHSSVLFKTADLTIITDPVFYRASPLFFGGKPFAVSNPTTTAALPPLDIVLISHDHYDHLDQRAIREIDHKVGHYYVPLGVKGHLQRWGIADEKVTELDWYDSVSVPAVNGELKLTLAPARHFSGRNFNTRSSTLWGSWVIKSPNLSLYFNADSGYGKHFREIAEQYGPFDLAFVENGAYDPNWALIHMSPEQAVQAALDLQTNVAVPIHWAKFDLAYHTWQDPIIRFLAAAKDKPITTATPKIGQTFTLENLPQDRWWEKNQ</sequence>
<dbReference type="PANTHER" id="PTHR15032">
    <property type="entry name" value="N-ACYL-PHOSPHATIDYLETHANOLAMINE-HYDROLYZING PHOSPHOLIPASE D"/>
    <property type="match status" value="1"/>
</dbReference>
<dbReference type="Gene3D" id="3.60.15.10">
    <property type="entry name" value="Ribonuclease Z/Hydroxyacylglutathione hydrolase-like"/>
    <property type="match status" value="1"/>
</dbReference>
<comment type="caution">
    <text evidence="2">The sequence shown here is derived from an EMBL/GenBank/DDBJ whole genome shotgun (WGS) entry which is preliminary data.</text>
</comment>
<dbReference type="SUPFAM" id="SSF56281">
    <property type="entry name" value="Metallo-hydrolase/oxidoreductase"/>
    <property type="match status" value="1"/>
</dbReference>
<dbReference type="InterPro" id="IPR001279">
    <property type="entry name" value="Metallo-B-lactamas"/>
</dbReference>
<dbReference type="Pfam" id="PF12706">
    <property type="entry name" value="Lactamase_B_2"/>
    <property type="match status" value="1"/>
</dbReference>
<dbReference type="GO" id="GO:0070290">
    <property type="term" value="F:N-acylphosphatidylethanolamine-specific phospholipase D activity"/>
    <property type="evidence" value="ECO:0007669"/>
    <property type="project" value="InterPro"/>
</dbReference>
<dbReference type="GO" id="GO:0008270">
    <property type="term" value="F:zinc ion binding"/>
    <property type="evidence" value="ECO:0007669"/>
    <property type="project" value="InterPro"/>
</dbReference>
<evidence type="ECO:0000313" key="2">
    <source>
        <dbReference type="EMBL" id="KGQ71114.1"/>
    </source>
</evidence>
<dbReference type="PIRSF" id="PIRSF038896">
    <property type="entry name" value="NAPE-PLD"/>
    <property type="match status" value="1"/>
</dbReference>
<name>A0A0A3BC54_9PAST</name>
<gene>
    <name evidence="2" type="ORF">OA57_02470</name>
</gene>
<proteinExistence type="predicted"/>
<dbReference type="GO" id="GO:0005737">
    <property type="term" value="C:cytoplasm"/>
    <property type="evidence" value="ECO:0007669"/>
    <property type="project" value="TreeGrafter"/>
</dbReference>
<evidence type="ECO:0000259" key="1">
    <source>
        <dbReference type="Pfam" id="PF12706"/>
    </source>
</evidence>
<evidence type="ECO:0000313" key="3">
    <source>
        <dbReference type="Proteomes" id="UP000030380"/>
    </source>
</evidence>
<accession>A0A0A3BC54</accession>
<dbReference type="Proteomes" id="UP000030380">
    <property type="component" value="Unassembled WGS sequence"/>
</dbReference>
<feature type="domain" description="Metallo-beta-lactamase" evidence="1">
    <location>
        <begin position="128"/>
        <end position="325"/>
    </location>
</feature>
<dbReference type="PANTHER" id="PTHR15032:SF4">
    <property type="entry name" value="N-ACYL-PHOSPHATIDYLETHANOLAMINE-HYDROLYZING PHOSPHOLIPASE D"/>
    <property type="match status" value="1"/>
</dbReference>
<protein>
    <submittedName>
        <fullName evidence="2">Multidrug transporter</fullName>
    </submittedName>
</protein>
<dbReference type="InterPro" id="IPR036866">
    <property type="entry name" value="RibonucZ/Hydroxyglut_hydro"/>
</dbReference>
<reference evidence="2 3" key="1">
    <citation type="submission" date="2014-11" db="EMBL/GenBank/DDBJ databases">
        <title>Draft genome sequence of Chelonobacter oris 1662T, associated with respiratory disease in Hermann's Tortoises.</title>
        <authorList>
            <person name="Kudirkiene E."/>
            <person name="Hansen M.J."/>
            <person name="Bojesen A.M."/>
        </authorList>
    </citation>
    <scope>NUCLEOTIDE SEQUENCE [LARGE SCALE GENOMIC DNA]</scope>
    <source>
        <strain evidence="2 3">1662</strain>
    </source>
</reference>
<dbReference type="STRING" id="505317.OA57_02470"/>
<dbReference type="InterPro" id="IPR024884">
    <property type="entry name" value="NAPE-PLD"/>
</dbReference>
<dbReference type="EMBL" id="JSUM01000003">
    <property type="protein sequence ID" value="KGQ71114.1"/>
    <property type="molecule type" value="Genomic_DNA"/>
</dbReference>
<dbReference type="AlphaFoldDB" id="A0A0A3BC54"/>
<keyword evidence="3" id="KW-1185">Reference proteome</keyword>
<organism evidence="2 3">
    <name type="scientific">Chelonobacter oris</name>
    <dbReference type="NCBI Taxonomy" id="505317"/>
    <lineage>
        <taxon>Bacteria</taxon>
        <taxon>Pseudomonadati</taxon>
        <taxon>Pseudomonadota</taxon>
        <taxon>Gammaproteobacteria</taxon>
        <taxon>Pasteurellales</taxon>
        <taxon>Pasteurellaceae</taxon>
        <taxon>Chelonobacter</taxon>
    </lineage>
</organism>